<dbReference type="WBParaSite" id="Pan_g14140.t1">
    <property type="protein sequence ID" value="Pan_g14140.t1"/>
    <property type="gene ID" value="Pan_g14140"/>
</dbReference>
<proteinExistence type="predicted"/>
<keyword evidence="1" id="KW-1185">Reference proteome</keyword>
<name>A0A7E4UY00_PANRE</name>
<evidence type="ECO:0000313" key="1">
    <source>
        <dbReference type="Proteomes" id="UP000492821"/>
    </source>
</evidence>
<sequence length="284" mass="33201">MNSLHAFMEFHYQDRDPYKINSDNHIPKMFTHNLLHCPILIVACNVSLEMTKQSVQLMWAWFFNELKKRTEPIFIDFTKTHPTIIAKLCSALQCVVSFRMTGYSANLDKYFILKTIREAFIVVTPIPLLRYETKELTYFSAKAELMFEHFANLFQLNLDKVTIFKRVDNKTKFDRGASMLKSMISMFNELFDRCLRARAIANAKQMEVDFVYTMSESDMLFLCLRTLVAMQCCMWNPITFKIRFGDGVTMETLIDDTPGSDKKYQMETIVKESLAQKVYCCNLS</sequence>
<evidence type="ECO:0000313" key="2">
    <source>
        <dbReference type="WBParaSite" id="Pan_g14140.t1"/>
    </source>
</evidence>
<protein>
    <submittedName>
        <fullName evidence="2">Ufd2P_core domain-containing protein</fullName>
    </submittedName>
</protein>
<dbReference type="Proteomes" id="UP000492821">
    <property type="component" value="Unassembled WGS sequence"/>
</dbReference>
<reference evidence="1" key="1">
    <citation type="journal article" date="2013" name="Genetics">
        <title>The draft genome and transcriptome of Panagrellus redivivus are shaped by the harsh demands of a free-living lifestyle.</title>
        <authorList>
            <person name="Srinivasan J."/>
            <person name="Dillman A.R."/>
            <person name="Macchietto M.G."/>
            <person name="Heikkinen L."/>
            <person name="Lakso M."/>
            <person name="Fracchia K.M."/>
            <person name="Antoshechkin I."/>
            <person name="Mortazavi A."/>
            <person name="Wong G."/>
            <person name="Sternberg P.W."/>
        </authorList>
    </citation>
    <scope>NUCLEOTIDE SEQUENCE [LARGE SCALE GENOMIC DNA]</scope>
    <source>
        <strain evidence="1">MT8872</strain>
    </source>
</reference>
<reference evidence="2" key="2">
    <citation type="submission" date="2020-10" db="UniProtKB">
        <authorList>
            <consortium name="WormBaseParasite"/>
        </authorList>
    </citation>
    <scope>IDENTIFICATION</scope>
</reference>
<dbReference type="AlphaFoldDB" id="A0A7E4UY00"/>
<organism evidence="1 2">
    <name type="scientific">Panagrellus redivivus</name>
    <name type="common">Microworm</name>
    <dbReference type="NCBI Taxonomy" id="6233"/>
    <lineage>
        <taxon>Eukaryota</taxon>
        <taxon>Metazoa</taxon>
        <taxon>Ecdysozoa</taxon>
        <taxon>Nematoda</taxon>
        <taxon>Chromadorea</taxon>
        <taxon>Rhabditida</taxon>
        <taxon>Tylenchina</taxon>
        <taxon>Panagrolaimomorpha</taxon>
        <taxon>Panagrolaimoidea</taxon>
        <taxon>Panagrolaimidae</taxon>
        <taxon>Panagrellus</taxon>
    </lineage>
</organism>
<accession>A0A7E4UY00</accession>